<dbReference type="EMBL" id="WIXE01008693">
    <property type="protein sequence ID" value="KAK5979082.1"/>
    <property type="molecule type" value="Genomic_DNA"/>
</dbReference>
<feature type="region of interest" description="Disordered" evidence="1">
    <location>
        <begin position="1"/>
        <end position="62"/>
    </location>
</feature>
<name>A0AAN8IRN1_TRICO</name>
<dbReference type="GO" id="GO:0051123">
    <property type="term" value="P:RNA polymerase II preinitiation complex assembly"/>
    <property type="evidence" value="ECO:0007669"/>
    <property type="project" value="TreeGrafter"/>
</dbReference>
<feature type="non-terminal residue" evidence="2">
    <location>
        <position position="216"/>
    </location>
</feature>
<dbReference type="Proteomes" id="UP001331761">
    <property type="component" value="Unassembled WGS sequence"/>
</dbReference>
<comment type="caution">
    <text evidence="2">The sequence shown here is derived from an EMBL/GenBank/DDBJ whole genome shotgun (WGS) entry which is preliminary data.</text>
</comment>
<dbReference type="InterPro" id="IPR040240">
    <property type="entry name" value="TAF1"/>
</dbReference>
<gene>
    <name evidence="2" type="ORF">GCK32_016396</name>
</gene>
<evidence type="ECO:0000313" key="3">
    <source>
        <dbReference type="Proteomes" id="UP001331761"/>
    </source>
</evidence>
<feature type="compositionally biased region" description="Low complexity" evidence="1">
    <location>
        <begin position="183"/>
        <end position="195"/>
    </location>
</feature>
<organism evidence="2 3">
    <name type="scientific">Trichostrongylus colubriformis</name>
    <name type="common">Black scour worm</name>
    <dbReference type="NCBI Taxonomy" id="6319"/>
    <lineage>
        <taxon>Eukaryota</taxon>
        <taxon>Metazoa</taxon>
        <taxon>Ecdysozoa</taxon>
        <taxon>Nematoda</taxon>
        <taxon>Chromadorea</taxon>
        <taxon>Rhabditida</taxon>
        <taxon>Rhabditina</taxon>
        <taxon>Rhabditomorpha</taxon>
        <taxon>Strongyloidea</taxon>
        <taxon>Trichostrongylidae</taxon>
        <taxon>Trichostrongylus</taxon>
    </lineage>
</organism>
<dbReference type="GO" id="GO:0004402">
    <property type="term" value="F:histone acetyltransferase activity"/>
    <property type="evidence" value="ECO:0007669"/>
    <property type="project" value="InterPro"/>
</dbReference>
<proteinExistence type="predicted"/>
<dbReference type="GO" id="GO:0005669">
    <property type="term" value="C:transcription factor TFIID complex"/>
    <property type="evidence" value="ECO:0007669"/>
    <property type="project" value="InterPro"/>
</dbReference>
<feature type="region of interest" description="Disordered" evidence="1">
    <location>
        <begin position="183"/>
        <end position="216"/>
    </location>
</feature>
<dbReference type="PANTHER" id="PTHR13900:SF0">
    <property type="entry name" value="TRANSCRIPTION INITIATION FACTOR TFIID SUBUNIT 1"/>
    <property type="match status" value="1"/>
</dbReference>
<reference evidence="2 3" key="1">
    <citation type="submission" date="2019-10" db="EMBL/GenBank/DDBJ databases">
        <title>Assembly and Annotation for the nematode Trichostrongylus colubriformis.</title>
        <authorList>
            <person name="Martin J."/>
        </authorList>
    </citation>
    <scope>NUCLEOTIDE SEQUENCE [LARGE SCALE GENOMIC DNA]</scope>
    <source>
        <strain evidence="2">G859</strain>
        <tissue evidence="2">Whole worm</tissue>
    </source>
</reference>
<evidence type="ECO:0000313" key="2">
    <source>
        <dbReference type="EMBL" id="KAK5979082.1"/>
    </source>
</evidence>
<accession>A0AAN8IRN1</accession>
<evidence type="ECO:0000256" key="1">
    <source>
        <dbReference type="SAM" id="MobiDB-lite"/>
    </source>
</evidence>
<dbReference type="PANTHER" id="PTHR13900">
    <property type="entry name" value="TRANSCRIPTION INITIATION FACTOR TFIID"/>
    <property type="match status" value="1"/>
</dbReference>
<sequence length="216" mass="24131">MEVDETLVNGHAGTSGIKEEKMEDDYWDPNEGMSDFYRHHPCARNEPYPSTSREPVKEEDSFNPDDYVLVCPSKSPKTPFIPPSRRDDAPLASILNPQLDNIDPRRFFSDYELDSVVRFSRIFASNIKSSSKAEIWWPSKTFHKKVAAEKPVKSEKKGLTLTFAPDPPVEALCPDEEALILSSKSNVKSSQASTSRTGDGPAEETMAPWRAGPAKI</sequence>
<dbReference type="GO" id="GO:0017025">
    <property type="term" value="F:TBP-class protein binding"/>
    <property type="evidence" value="ECO:0007669"/>
    <property type="project" value="InterPro"/>
</dbReference>
<keyword evidence="3" id="KW-1185">Reference proteome</keyword>
<protein>
    <submittedName>
        <fullName evidence="2">Uncharacterized protein</fullName>
    </submittedName>
</protein>
<dbReference type="AlphaFoldDB" id="A0AAN8IRN1"/>
<dbReference type="GO" id="GO:0016251">
    <property type="term" value="F:RNA polymerase II general transcription initiation factor activity"/>
    <property type="evidence" value="ECO:0007669"/>
    <property type="project" value="InterPro"/>
</dbReference>